<keyword evidence="9" id="KW-0804">Transcription</keyword>
<dbReference type="STRING" id="69004.A0A182QX79"/>
<keyword evidence="6" id="KW-0805">Transcription regulation</keyword>
<dbReference type="SMART" id="SM00339">
    <property type="entry name" value="FH"/>
    <property type="match status" value="1"/>
</dbReference>
<dbReference type="InterPro" id="IPR036390">
    <property type="entry name" value="WH_DNA-bd_sf"/>
</dbReference>
<dbReference type="PANTHER" id="PTHR45767">
    <property type="entry name" value="FORKHEAD BOX PROTEIN O"/>
    <property type="match status" value="1"/>
</dbReference>
<organism evidence="16 17">
    <name type="scientific">Anopheles farauti</name>
    <dbReference type="NCBI Taxonomy" id="69004"/>
    <lineage>
        <taxon>Eukaryota</taxon>
        <taxon>Metazoa</taxon>
        <taxon>Ecdysozoa</taxon>
        <taxon>Arthropoda</taxon>
        <taxon>Hexapoda</taxon>
        <taxon>Insecta</taxon>
        <taxon>Pterygota</taxon>
        <taxon>Neoptera</taxon>
        <taxon>Endopterygota</taxon>
        <taxon>Diptera</taxon>
        <taxon>Nematocera</taxon>
        <taxon>Culicoidea</taxon>
        <taxon>Culicidae</taxon>
        <taxon>Anophelinae</taxon>
        <taxon>Anopheles</taxon>
    </lineage>
</organism>
<evidence type="ECO:0000256" key="10">
    <source>
        <dbReference type="ARBA" id="ARBA00023242"/>
    </source>
</evidence>
<evidence type="ECO:0000256" key="9">
    <source>
        <dbReference type="ARBA" id="ARBA00023163"/>
    </source>
</evidence>
<keyword evidence="11" id="KW-0131">Cell cycle</keyword>
<dbReference type="Proteomes" id="UP000075886">
    <property type="component" value="Unassembled WGS sequence"/>
</dbReference>
<evidence type="ECO:0000256" key="2">
    <source>
        <dbReference type="ARBA" id="ARBA00004496"/>
    </source>
</evidence>
<evidence type="ECO:0000256" key="3">
    <source>
        <dbReference type="ARBA" id="ARBA00022473"/>
    </source>
</evidence>
<evidence type="ECO:0000259" key="15">
    <source>
        <dbReference type="PROSITE" id="PS50039"/>
    </source>
</evidence>
<keyword evidence="5" id="KW-0221">Differentiation</keyword>
<feature type="domain" description="Fork-head" evidence="15">
    <location>
        <begin position="110"/>
        <end position="163"/>
    </location>
</feature>
<dbReference type="EMBL" id="AXCN02000022">
    <property type="status" value="NOT_ANNOTATED_CDS"/>
    <property type="molecule type" value="Genomic_DNA"/>
</dbReference>
<reference evidence="17" key="1">
    <citation type="submission" date="2014-01" db="EMBL/GenBank/DDBJ databases">
        <title>The Genome Sequence of Anopheles farauti FAR1 (V2).</title>
        <authorList>
            <consortium name="The Broad Institute Genomics Platform"/>
            <person name="Neafsey D.E."/>
            <person name="Besansky N."/>
            <person name="Howell P."/>
            <person name="Walton C."/>
            <person name="Young S.K."/>
            <person name="Zeng Q."/>
            <person name="Gargeya S."/>
            <person name="Fitzgerald M."/>
            <person name="Haas B."/>
            <person name="Abouelleil A."/>
            <person name="Allen A.W."/>
            <person name="Alvarado L."/>
            <person name="Arachchi H.M."/>
            <person name="Berlin A.M."/>
            <person name="Chapman S.B."/>
            <person name="Gainer-Dewar J."/>
            <person name="Goldberg J."/>
            <person name="Griggs A."/>
            <person name="Gujja S."/>
            <person name="Hansen M."/>
            <person name="Howarth C."/>
            <person name="Imamovic A."/>
            <person name="Ireland A."/>
            <person name="Larimer J."/>
            <person name="McCowan C."/>
            <person name="Murphy C."/>
            <person name="Pearson M."/>
            <person name="Poon T.W."/>
            <person name="Priest M."/>
            <person name="Roberts A."/>
            <person name="Saif S."/>
            <person name="Shea T."/>
            <person name="Sisk P."/>
            <person name="Sykes S."/>
            <person name="Wortman J."/>
            <person name="Nusbaum C."/>
            <person name="Birren B."/>
        </authorList>
    </citation>
    <scope>NUCLEOTIDE SEQUENCE [LARGE SCALE GENOMIC DNA]</scope>
    <source>
        <strain evidence="17">FAR1</strain>
    </source>
</reference>
<dbReference type="EnsemblMetazoa" id="AFAF018681-RA">
    <property type="protein sequence ID" value="AFAF018681-PA"/>
    <property type="gene ID" value="AFAF018681"/>
</dbReference>
<dbReference type="GO" id="GO:0030154">
    <property type="term" value="P:cell differentiation"/>
    <property type="evidence" value="ECO:0007669"/>
    <property type="project" value="UniProtKB-KW"/>
</dbReference>
<evidence type="ECO:0000313" key="17">
    <source>
        <dbReference type="Proteomes" id="UP000075886"/>
    </source>
</evidence>
<name>A0A182QX79_9DIPT</name>
<accession>A0A182QX79</accession>
<evidence type="ECO:0000256" key="7">
    <source>
        <dbReference type="ARBA" id="ARBA00023125"/>
    </source>
</evidence>
<dbReference type="Pfam" id="PF00250">
    <property type="entry name" value="Forkhead"/>
    <property type="match status" value="1"/>
</dbReference>
<dbReference type="GO" id="GO:0005634">
    <property type="term" value="C:nucleus"/>
    <property type="evidence" value="ECO:0007669"/>
    <property type="project" value="UniProtKB-SubCell"/>
</dbReference>
<dbReference type="Gene3D" id="1.10.10.10">
    <property type="entry name" value="Winged helix-like DNA-binding domain superfamily/Winged helix DNA-binding domain"/>
    <property type="match status" value="1"/>
</dbReference>
<evidence type="ECO:0000256" key="14">
    <source>
        <dbReference type="SAM" id="MobiDB-lite"/>
    </source>
</evidence>
<keyword evidence="7 13" id="KW-0238">DNA-binding</keyword>
<dbReference type="InterPro" id="IPR036388">
    <property type="entry name" value="WH-like_DNA-bd_sf"/>
</dbReference>
<feature type="region of interest" description="Disordered" evidence="14">
    <location>
        <begin position="1"/>
        <end position="107"/>
    </location>
</feature>
<dbReference type="PANTHER" id="PTHR45767:SF2">
    <property type="entry name" value="FORKHEAD BOX PROTEIN O"/>
    <property type="match status" value="1"/>
</dbReference>
<evidence type="ECO:0000256" key="4">
    <source>
        <dbReference type="ARBA" id="ARBA00022490"/>
    </source>
</evidence>
<feature type="compositionally biased region" description="Polar residues" evidence="14">
    <location>
        <begin position="74"/>
        <end position="85"/>
    </location>
</feature>
<evidence type="ECO:0000256" key="6">
    <source>
        <dbReference type="ARBA" id="ARBA00023015"/>
    </source>
</evidence>
<evidence type="ECO:0000256" key="13">
    <source>
        <dbReference type="PROSITE-ProRule" id="PRU00089"/>
    </source>
</evidence>
<keyword evidence="17" id="KW-1185">Reference proteome</keyword>
<keyword evidence="10 13" id="KW-0539">Nucleus</keyword>
<proteinExistence type="predicted"/>
<dbReference type="GO" id="GO:0000978">
    <property type="term" value="F:RNA polymerase II cis-regulatory region sequence-specific DNA binding"/>
    <property type="evidence" value="ECO:0007669"/>
    <property type="project" value="TreeGrafter"/>
</dbReference>
<evidence type="ECO:0000313" key="16">
    <source>
        <dbReference type="EnsemblMetazoa" id="AFAF018681-PA"/>
    </source>
</evidence>
<dbReference type="PRINTS" id="PR00053">
    <property type="entry name" value="FORKHEAD"/>
</dbReference>
<dbReference type="GO" id="GO:0000981">
    <property type="term" value="F:DNA-binding transcription factor activity, RNA polymerase II-specific"/>
    <property type="evidence" value="ECO:0007669"/>
    <property type="project" value="TreeGrafter"/>
</dbReference>
<comment type="subcellular location">
    <subcellularLocation>
        <location evidence="2">Cytoplasm</location>
    </subcellularLocation>
    <subcellularLocation>
        <location evidence="1 13">Nucleus</location>
    </subcellularLocation>
</comment>
<keyword evidence="3" id="KW-0217">Developmental protein</keyword>
<protein>
    <recommendedName>
        <fullName evidence="15">Fork-head domain-containing protein</fullName>
    </recommendedName>
</protein>
<dbReference type="CDD" id="cd20032">
    <property type="entry name" value="FH_FOXO"/>
    <property type="match status" value="1"/>
</dbReference>
<evidence type="ECO:0000256" key="11">
    <source>
        <dbReference type="ARBA" id="ARBA00023306"/>
    </source>
</evidence>
<dbReference type="InterPro" id="IPR001766">
    <property type="entry name" value="Fork_head_dom"/>
</dbReference>
<feature type="compositionally biased region" description="Low complexity" evidence="14">
    <location>
        <begin position="86"/>
        <end position="107"/>
    </location>
</feature>
<evidence type="ECO:0000256" key="1">
    <source>
        <dbReference type="ARBA" id="ARBA00004123"/>
    </source>
</evidence>
<reference evidence="16" key="2">
    <citation type="submission" date="2020-05" db="UniProtKB">
        <authorList>
            <consortium name="EnsemblMetazoa"/>
        </authorList>
    </citation>
    <scope>IDENTIFICATION</scope>
    <source>
        <strain evidence="16">FAR1</strain>
    </source>
</reference>
<sequence>MDPYGGGWPASPLRTGSGSGGGMYDNISNDGIPMDAMAELQDTGFEPQTRARSNTWPLPRPENFVEPETEPDSNKCSTQQLANTGSSNTQLAQAAASSSSKKNSSRRNAWGNLSYADLITQAISSASDSRLTLSQIYEWMVQNVPYFKDKGDSNSSAGWKVSVAVLLPAASVQEPRGPAFGHTIVAPIQCIIIGPGGFRAISRERIPHRTGDSENPSVRRALAFPRVRNLH</sequence>
<feature type="DNA-binding region" description="Fork-head" evidence="13">
    <location>
        <begin position="110"/>
        <end position="163"/>
    </location>
</feature>
<evidence type="ECO:0000256" key="8">
    <source>
        <dbReference type="ARBA" id="ARBA00023159"/>
    </source>
</evidence>
<keyword evidence="4" id="KW-0963">Cytoplasm</keyword>
<evidence type="ECO:0000256" key="5">
    <source>
        <dbReference type="ARBA" id="ARBA00022782"/>
    </source>
</evidence>
<dbReference type="VEuPathDB" id="VectorBase:AFAF018681"/>
<dbReference type="SUPFAM" id="SSF46785">
    <property type="entry name" value="Winged helix' DNA-binding domain"/>
    <property type="match status" value="1"/>
</dbReference>
<dbReference type="AlphaFoldDB" id="A0A182QX79"/>
<dbReference type="GO" id="GO:0005737">
    <property type="term" value="C:cytoplasm"/>
    <property type="evidence" value="ECO:0007669"/>
    <property type="project" value="UniProtKB-SubCell"/>
</dbReference>
<keyword evidence="8" id="KW-0010">Activator</keyword>
<dbReference type="PROSITE" id="PS50039">
    <property type="entry name" value="FORK_HEAD_3"/>
    <property type="match status" value="1"/>
</dbReference>
<evidence type="ECO:0000256" key="12">
    <source>
        <dbReference type="ARBA" id="ARBA00038846"/>
    </source>
</evidence>
<comment type="subunit">
    <text evidence="12">Interacts with melt.</text>
</comment>